<keyword evidence="4" id="KW-1185">Reference proteome</keyword>
<feature type="region of interest" description="Disordered" evidence="1">
    <location>
        <begin position="36"/>
        <end position="66"/>
    </location>
</feature>
<evidence type="ECO:0008006" key="5">
    <source>
        <dbReference type="Google" id="ProtNLM"/>
    </source>
</evidence>
<keyword evidence="2" id="KW-0732">Signal</keyword>
<feature type="region of interest" description="Disordered" evidence="1">
    <location>
        <begin position="297"/>
        <end position="324"/>
    </location>
</feature>
<organism evidence="3 4">
    <name type="scientific">Streptomyces durbertensis</name>
    <dbReference type="NCBI Taxonomy" id="2448886"/>
    <lineage>
        <taxon>Bacteria</taxon>
        <taxon>Bacillati</taxon>
        <taxon>Actinomycetota</taxon>
        <taxon>Actinomycetes</taxon>
        <taxon>Kitasatosporales</taxon>
        <taxon>Streptomycetaceae</taxon>
        <taxon>Streptomyces</taxon>
    </lineage>
</organism>
<evidence type="ECO:0000256" key="1">
    <source>
        <dbReference type="SAM" id="MobiDB-lite"/>
    </source>
</evidence>
<gene>
    <name evidence="3" type="ORF">GL263_21855</name>
</gene>
<accession>A0ABR6ELJ6</accession>
<dbReference type="EMBL" id="WMLF01000425">
    <property type="protein sequence ID" value="MBB1246177.1"/>
    <property type="molecule type" value="Genomic_DNA"/>
</dbReference>
<dbReference type="Proteomes" id="UP000766698">
    <property type="component" value="Unassembled WGS sequence"/>
</dbReference>
<protein>
    <recommendedName>
        <fullName evidence="5">Secreted protein</fullName>
    </recommendedName>
</protein>
<sequence>MRTGLRVTAFAAVLAATFGVAYGAGAVVDPLGAAPAAESAHGRDGSHDTSRGDGRPSASEGVGALGVSDGGYALDLDTPRLTAGERGELRFTVRDRQGRPVTDYHVEHKKELHLVLVSRDLATYRHLHPERAADGTWSADVRLPRAGDHRLIADFRPKAGDAAPRTLGADLAVAGDYRPRPLAEPSATATVDDYTVTLEGGLTPGRPGELRLTVSRDGAPVTDLEPYLGAYGHLVAVRAGDLGYLHVHPGGGADSGEARPGPDVAFTAIAPSAGAYRLFLDFRHGGEVRTASLTLDVPAAAGSAKPDPAEQPDPTEQPDAGHDH</sequence>
<feature type="chain" id="PRO_5047090999" description="Secreted protein" evidence="2">
    <location>
        <begin position="24"/>
        <end position="324"/>
    </location>
</feature>
<dbReference type="RefSeq" id="WP_182857452.1">
    <property type="nucleotide sequence ID" value="NZ_WMLF01000425.1"/>
</dbReference>
<reference evidence="4" key="1">
    <citation type="journal article" date="2020" name="Syst. Appl. Microbiol.">
        <title>Streptomyces alkaliterrae sp. nov., isolated from an alkaline soil, and emended descriptions of Streptomyces alkaliphilus, Streptomyces calidiresistens and Streptomyces durbertensis.</title>
        <authorList>
            <person name="Swiecimska M."/>
            <person name="Golinska P."/>
            <person name="Nouioui I."/>
            <person name="Wypij M."/>
            <person name="Rai M."/>
            <person name="Sangal V."/>
            <person name="Goodfellow M."/>
        </authorList>
    </citation>
    <scope>NUCLEOTIDE SEQUENCE [LARGE SCALE GENOMIC DNA]</scope>
    <source>
        <strain evidence="4">DSM 104538</strain>
    </source>
</reference>
<evidence type="ECO:0000313" key="3">
    <source>
        <dbReference type="EMBL" id="MBB1246177.1"/>
    </source>
</evidence>
<feature type="signal peptide" evidence="2">
    <location>
        <begin position="1"/>
        <end position="23"/>
    </location>
</feature>
<evidence type="ECO:0000313" key="4">
    <source>
        <dbReference type="Proteomes" id="UP000766698"/>
    </source>
</evidence>
<feature type="compositionally biased region" description="Basic and acidic residues" evidence="1">
    <location>
        <begin position="40"/>
        <end position="54"/>
    </location>
</feature>
<proteinExistence type="predicted"/>
<comment type="caution">
    <text evidence="3">The sequence shown here is derived from an EMBL/GenBank/DDBJ whole genome shotgun (WGS) entry which is preliminary data.</text>
</comment>
<name>A0ABR6ELJ6_9ACTN</name>
<evidence type="ECO:0000256" key="2">
    <source>
        <dbReference type="SAM" id="SignalP"/>
    </source>
</evidence>